<dbReference type="Gene3D" id="3.30.530.20">
    <property type="match status" value="1"/>
</dbReference>
<name>A0AAX6HKM6_IRIPA</name>
<dbReference type="FunFam" id="3.30.530.20:FF:000006">
    <property type="entry name" value="StAR-related lipid transfer protein 7, mitochondrial"/>
    <property type="match status" value="1"/>
</dbReference>
<dbReference type="InterPro" id="IPR051213">
    <property type="entry name" value="START_lipid_transfer"/>
</dbReference>
<keyword evidence="2" id="KW-1133">Transmembrane helix</keyword>
<dbReference type="Pfam" id="PF01852">
    <property type="entry name" value="START"/>
    <property type="match status" value="1"/>
</dbReference>
<keyword evidence="2" id="KW-0812">Transmembrane</keyword>
<protein>
    <recommendedName>
        <fullName evidence="3">START domain-containing protein</fullName>
    </recommendedName>
</protein>
<evidence type="ECO:0000313" key="4">
    <source>
        <dbReference type="EMBL" id="KAJ6841084.1"/>
    </source>
</evidence>
<evidence type="ECO:0000256" key="2">
    <source>
        <dbReference type="SAM" id="Phobius"/>
    </source>
</evidence>
<dbReference type="InterPro" id="IPR002913">
    <property type="entry name" value="START_lipid-bd_dom"/>
</dbReference>
<keyword evidence="5" id="KW-1185">Reference proteome</keyword>
<dbReference type="GO" id="GO:0005737">
    <property type="term" value="C:cytoplasm"/>
    <property type="evidence" value="ECO:0007669"/>
    <property type="project" value="UniProtKB-ARBA"/>
</dbReference>
<dbReference type="PANTHER" id="PTHR19308">
    <property type="entry name" value="PHOSPHATIDYLCHOLINE TRANSFER PROTEIN"/>
    <property type="match status" value="1"/>
</dbReference>
<comment type="caution">
    <text evidence="4">The sequence shown here is derived from an EMBL/GenBank/DDBJ whole genome shotgun (WGS) entry which is preliminary data.</text>
</comment>
<feature type="region of interest" description="Disordered" evidence="1">
    <location>
        <begin position="380"/>
        <end position="401"/>
    </location>
</feature>
<feature type="transmembrane region" description="Helical" evidence="2">
    <location>
        <begin position="412"/>
        <end position="434"/>
    </location>
</feature>
<feature type="transmembrane region" description="Helical" evidence="2">
    <location>
        <begin position="63"/>
        <end position="87"/>
    </location>
</feature>
<dbReference type="CDD" id="cd08870">
    <property type="entry name" value="START_STARD2_7-like"/>
    <property type="match status" value="1"/>
</dbReference>
<feature type="domain" description="START" evidence="3">
    <location>
        <begin position="160"/>
        <end position="353"/>
    </location>
</feature>
<reference evidence="4" key="2">
    <citation type="submission" date="2023-04" db="EMBL/GenBank/DDBJ databases">
        <authorList>
            <person name="Bruccoleri R.E."/>
            <person name="Oakeley E.J."/>
            <person name="Faust A.-M."/>
            <person name="Dessus-Babus S."/>
            <person name="Altorfer M."/>
            <person name="Burckhardt D."/>
            <person name="Oertli M."/>
            <person name="Naumann U."/>
            <person name="Petersen F."/>
            <person name="Wong J."/>
        </authorList>
    </citation>
    <scope>NUCLEOTIDE SEQUENCE</scope>
    <source>
        <strain evidence="4">GSM-AAB239-AS_SAM_17_03QT</strain>
        <tissue evidence="4">Leaf</tissue>
    </source>
</reference>
<dbReference type="EMBL" id="JANAVB010008800">
    <property type="protein sequence ID" value="KAJ6841084.1"/>
    <property type="molecule type" value="Genomic_DNA"/>
</dbReference>
<dbReference type="Proteomes" id="UP001140949">
    <property type="component" value="Unassembled WGS sequence"/>
</dbReference>
<accession>A0AAX6HKM6</accession>
<dbReference type="InterPro" id="IPR023393">
    <property type="entry name" value="START-like_dom_sf"/>
</dbReference>
<proteinExistence type="predicted"/>
<gene>
    <name evidence="4" type="ORF">M6B38_307230</name>
</gene>
<dbReference type="PROSITE" id="PS50848">
    <property type="entry name" value="START"/>
    <property type="match status" value="1"/>
</dbReference>
<organism evidence="4 5">
    <name type="scientific">Iris pallida</name>
    <name type="common">Sweet iris</name>
    <dbReference type="NCBI Taxonomy" id="29817"/>
    <lineage>
        <taxon>Eukaryota</taxon>
        <taxon>Viridiplantae</taxon>
        <taxon>Streptophyta</taxon>
        <taxon>Embryophyta</taxon>
        <taxon>Tracheophyta</taxon>
        <taxon>Spermatophyta</taxon>
        <taxon>Magnoliopsida</taxon>
        <taxon>Liliopsida</taxon>
        <taxon>Asparagales</taxon>
        <taxon>Iridaceae</taxon>
        <taxon>Iridoideae</taxon>
        <taxon>Irideae</taxon>
        <taxon>Iris</taxon>
    </lineage>
</organism>
<dbReference type="SUPFAM" id="SSF55961">
    <property type="entry name" value="Bet v1-like"/>
    <property type="match status" value="1"/>
</dbReference>
<dbReference type="GO" id="GO:0008289">
    <property type="term" value="F:lipid binding"/>
    <property type="evidence" value="ECO:0007669"/>
    <property type="project" value="InterPro"/>
</dbReference>
<evidence type="ECO:0000313" key="5">
    <source>
        <dbReference type="Proteomes" id="UP001140949"/>
    </source>
</evidence>
<keyword evidence="2" id="KW-0472">Membrane</keyword>
<dbReference type="AlphaFoldDB" id="A0AAX6HKM6"/>
<evidence type="ECO:0000256" key="1">
    <source>
        <dbReference type="SAM" id="MobiDB-lite"/>
    </source>
</evidence>
<reference evidence="4" key="1">
    <citation type="journal article" date="2023" name="GigaByte">
        <title>Genome assembly of the bearded iris, Iris pallida Lam.</title>
        <authorList>
            <person name="Bruccoleri R.E."/>
            <person name="Oakeley E.J."/>
            <person name="Faust A.M.E."/>
            <person name="Altorfer M."/>
            <person name="Dessus-Babus S."/>
            <person name="Burckhardt D."/>
            <person name="Oertli M."/>
            <person name="Naumann U."/>
            <person name="Petersen F."/>
            <person name="Wong J."/>
        </authorList>
    </citation>
    <scope>NUCLEOTIDE SEQUENCE</scope>
    <source>
        <strain evidence="4">GSM-AAB239-AS_SAM_17_03QT</strain>
    </source>
</reference>
<dbReference type="PANTHER" id="PTHR19308:SF9">
    <property type="entry name" value="OS07G0185200 PROTEIN"/>
    <property type="match status" value="1"/>
</dbReference>
<sequence length="444" mass="50321">MADLFADLMDLVKTPAVAETLLDVLLCAVPIWLAVTVGLLIGWSWRPRWTGLVLLGLRSRMRFVWTAAPPGLGAGRLWLALSAISAFSACRRLWTIFWSDNRERRLAGSSSSSSLASMSMSRSASVEGICSNFSEIEREKDAVTEKDLEHLLYLLDGKVEDNFWQNMMERTTSNMTYQAWRHEPEVGPVIYRSRTVFEDATPELVRDFFWDDDSRCKWDPMLTYFQILEECPHNGAIIVHWIKKFPFFCSDREYIIGRRIWESVKTYYCVTKGVPYPSLPRNEKPRRVELYFSSWRIRAVESRKQDGQLSSCEVTLVHYEDMGIPKDVAKMGVRHGMWGAVKKLHSGMRGYQVMKKSGESSISRTALMARITTKISLDCPGPLDSEQSGGEEEADHEIDVPRNGHQGLDWKMVVIGGVAVVCGLQTGLIGKALLLGAARRIARR</sequence>
<evidence type="ECO:0000259" key="3">
    <source>
        <dbReference type="PROSITE" id="PS50848"/>
    </source>
</evidence>
<feature type="transmembrane region" description="Helical" evidence="2">
    <location>
        <begin position="20"/>
        <end position="43"/>
    </location>
</feature>